<evidence type="ECO:0000313" key="2">
    <source>
        <dbReference type="Proteomes" id="UP001348265"/>
    </source>
</evidence>
<gene>
    <name evidence="1" type="ORF">RB636_30665</name>
</gene>
<sequence>MSTGPDTNEPRYEGPDPFLQGVTVKWAAYLETLPPVPRSIDAVLAKLPASFRGTSVDGDWRGRGETLLKALARWWRMAIQMPTDEQVRQQIADIESGKLVTVPAEEVFPELVEQRAVWEARSKAEKQTDREKLWRERGERDEERNELSRHYLEQLKDLAAVERTFITHMNADRERHCPTPPA</sequence>
<reference evidence="1 2" key="1">
    <citation type="submission" date="2023-08" db="EMBL/GenBank/DDBJ databases">
        <authorList>
            <person name="Sharma P."/>
            <person name="Verma V."/>
            <person name="Mohan M.K."/>
            <person name="Dubey A.K."/>
        </authorList>
    </citation>
    <scope>NUCLEOTIDE SEQUENCE [LARGE SCALE GENOMIC DNA]</scope>
    <source>
        <strain evidence="1 2">ADP4</strain>
    </source>
</reference>
<organism evidence="1 2">
    <name type="scientific">Streptomyces chrestomyceticus</name>
    <dbReference type="NCBI Taxonomy" id="68185"/>
    <lineage>
        <taxon>Bacteria</taxon>
        <taxon>Bacillati</taxon>
        <taxon>Actinomycetota</taxon>
        <taxon>Actinomycetes</taxon>
        <taxon>Kitasatosporales</taxon>
        <taxon>Streptomycetaceae</taxon>
        <taxon>Streptomyces</taxon>
    </lineage>
</organism>
<accession>A0ABU7X1D0</accession>
<comment type="caution">
    <text evidence="1">The sequence shown here is derived from an EMBL/GenBank/DDBJ whole genome shotgun (WGS) entry which is preliminary data.</text>
</comment>
<dbReference type="RefSeq" id="WP_331788917.1">
    <property type="nucleotide sequence ID" value="NZ_JAVFKM010000020.1"/>
</dbReference>
<protein>
    <submittedName>
        <fullName evidence="1">Uncharacterized protein</fullName>
    </submittedName>
</protein>
<dbReference type="EMBL" id="JAVFKM010000020">
    <property type="protein sequence ID" value="MEF3117543.1"/>
    <property type="molecule type" value="Genomic_DNA"/>
</dbReference>
<evidence type="ECO:0000313" key="1">
    <source>
        <dbReference type="EMBL" id="MEF3117543.1"/>
    </source>
</evidence>
<name>A0ABU7X1D0_9ACTN</name>
<dbReference type="Proteomes" id="UP001348265">
    <property type="component" value="Unassembled WGS sequence"/>
</dbReference>
<keyword evidence="2" id="KW-1185">Reference proteome</keyword>
<proteinExistence type="predicted"/>